<name>A0ABV0NRH5_9TELE</name>
<dbReference type="Proteomes" id="UP001476798">
    <property type="component" value="Unassembled WGS sequence"/>
</dbReference>
<dbReference type="SUPFAM" id="SSF49265">
    <property type="entry name" value="Fibronectin type III"/>
    <property type="match status" value="1"/>
</dbReference>
<dbReference type="CDD" id="cd00063">
    <property type="entry name" value="FN3"/>
    <property type="match status" value="1"/>
</dbReference>
<organism evidence="2 3">
    <name type="scientific">Goodea atripinnis</name>
    <dbReference type="NCBI Taxonomy" id="208336"/>
    <lineage>
        <taxon>Eukaryota</taxon>
        <taxon>Metazoa</taxon>
        <taxon>Chordata</taxon>
        <taxon>Craniata</taxon>
        <taxon>Vertebrata</taxon>
        <taxon>Euteleostomi</taxon>
        <taxon>Actinopterygii</taxon>
        <taxon>Neopterygii</taxon>
        <taxon>Teleostei</taxon>
        <taxon>Neoteleostei</taxon>
        <taxon>Acanthomorphata</taxon>
        <taxon>Ovalentaria</taxon>
        <taxon>Atherinomorphae</taxon>
        <taxon>Cyprinodontiformes</taxon>
        <taxon>Goodeidae</taxon>
        <taxon>Goodea</taxon>
    </lineage>
</organism>
<dbReference type="InterPro" id="IPR036116">
    <property type="entry name" value="FN3_sf"/>
</dbReference>
<dbReference type="InterPro" id="IPR003961">
    <property type="entry name" value="FN3_dom"/>
</dbReference>
<dbReference type="Gene3D" id="2.60.40.10">
    <property type="entry name" value="Immunoglobulins"/>
    <property type="match status" value="1"/>
</dbReference>
<evidence type="ECO:0000313" key="2">
    <source>
        <dbReference type="EMBL" id="MEQ2172827.1"/>
    </source>
</evidence>
<reference evidence="2 3" key="1">
    <citation type="submission" date="2021-06" db="EMBL/GenBank/DDBJ databases">
        <authorList>
            <person name="Palmer J.M."/>
        </authorList>
    </citation>
    <scope>NUCLEOTIDE SEQUENCE [LARGE SCALE GENOMIC DNA]</scope>
    <source>
        <strain evidence="2 3">GA_2019</strain>
        <tissue evidence="2">Muscle</tissue>
    </source>
</reference>
<feature type="non-terminal residue" evidence="2">
    <location>
        <position position="1"/>
    </location>
</feature>
<gene>
    <name evidence="2" type="ORF">GOODEAATRI_025412</name>
</gene>
<feature type="domain" description="Fibronectin type-III" evidence="1">
    <location>
        <begin position="13"/>
        <end position="49"/>
    </location>
</feature>
<sequence>LIVCCYVEVVPDPLDLRSSDVSSDSFRVSWQHPASDVVLYRLIWTPTDGGDKILCLFASI</sequence>
<evidence type="ECO:0000259" key="1">
    <source>
        <dbReference type="Pfam" id="PF00041"/>
    </source>
</evidence>
<dbReference type="EMBL" id="JAHRIO010042962">
    <property type="protein sequence ID" value="MEQ2172827.1"/>
    <property type="molecule type" value="Genomic_DNA"/>
</dbReference>
<evidence type="ECO:0000313" key="3">
    <source>
        <dbReference type="Proteomes" id="UP001476798"/>
    </source>
</evidence>
<dbReference type="InterPro" id="IPR013783">
    <property type="entry name" value="Ig-like_fold"/>
</dbReference>
<dbReference type="Pfam" id="PF00041">
    <property type="entry name" value="fn3"/>
    <property type="match status" value="1"/>
</dbReference>
<keyword evidence="3" id="KW-1185">Reference proteome</keyword>
<comment type="caution">
    <text evidence="2">The sequence shown here is derived from an EMBL/GenBank/DDBJ whole genome shotgun (WGS) entry which is preliminary data.</text>
</comment>
<accession>A0ABV0NRH5</accession>
<protein>
    <recommendedName>
        <fullName evidence="1">Fibronectin type-III domain-containing protein</fullName>
    </recommendedName>
</protein>
<proteinExistence type="predicted"/>